<reference evidence="3 4" key="2">
    <citation type="submission" date="2020-02" db="EMBL/GenBank/DDBJ databases">
        <authorList>
            <person name="Sun Q."/>
            <person name="Inoue M."/>
        </authorList>
    </citation>
    <scope>NUCLEOTIDE SEQUENCE [LARGE SCALE GENOMIC DNA]</scope>
    <source>
        <strain evidence="3 4">KCTC 22478</strain>
    </source>
</reference>
<protein>
    <submittedName>
        <fullName evidence="2">Uncharacterized protein</fullName>
    </submittedName>
</protein>
<gene>
    <name evidence="3" type="ORF">GWK15_12510</name>
    <name evidence="2" type="ORF">GXW75_08045</name>
</gene>
<comment type="caution">
    <text evidence="2">The sequence shown here is derived from an EMBL/GenBank/DDBJ whole genome shotgun (WGS) entry which is preliminary data.</text>
</comment>
<keyword evidence="1" id="KW-1133">Transmembrane helix</keyword>
<name>A0A9X9WFT5_9PROT</name>
<evidence type="ECO:0000313" key="5">
    <source>
        <dbReference type="Proteomes" id="UP001138708"/>
    </source>
</evidence>
<accession>A0A9X9WFT5</accession>
<dbReference type="EMBL" id="JAAVUP010000003">
    <property type="protein sequence ID" value="NKE17768.1"/>
    <property type="molecule type" value="Genomic_DNA"/>
</dbReference>
<evidence type="ECO:0000313" key="4">
    <source>
        <dbReference type="Proteomes" id="UP000746741"/>
    </source>
</evidence>
<keyword evidence="1" id="KW-0472">Membrane</keyword>
<reference evidence="2" key="3">
    <citation type="journal article" date="2021" name="Syst. Appl. Microbiol.">
        <title>Roseomonas hellenica sp. nov., isolated from roots of wild-growing Alkanna tinctoria.</title>
        <authorList>
            <person name="Rat A."/>
            <person name="Naranjo H.D."/>
            <person name="Lebbe L."/>
            <person name="Cnockaert M."/>
            <person name="Krigas N."/>
            <person name="Grigoriadou K."/>
            <person name="Maloupa E."/>
            <person name="Willems A."/>
        </authorList>
    </citation>
    <scope>NUCLEOTIDE SEQUENCE</scope>
    <source>
        <strain evidence="2">LMG 31161</strain>
    </source>
</reference>
<evidence type="ECO:0000313" key="2">
    <source>
        <dbReference type="EMBL" id="MBR0659195.1"/>
    </source>
</evidence>
<feature type="transmembrane region" description="Helical" evidence="1">
    <location>
        <begin position="41"/>
        <end position="61"/>
    </location>
</feature>
<feature type="transmembrane region" description="Helical" evidence="1">
    <location>
        <begin position="12"/>
        <end position="35"/>
    </location>
</feature>
<keyword evidence="4" id="KW-1185">Reference proteome</keyword>
<proteinExistence type="predicted"/>
<sequence length="74" mass="7172">MRSVLLGAGGAFAGFVAGWVGTAAVLIALGGILGVSNREGAYDMGAAFVFGPLGGIARAVLSIPGARRAPSAGR</sequence>
<evidence type="ECO:0000313" key="3">
    <source>
        <dbReference type="EMBL" id="NKE17768.1"/>
    </source>
</evidence>
<reference evidence="2" key="1">
    <citation type="submission" date="2020-01" db="EMBL/GenBank/DDBJ databases">
        <authorList>
            <person name="Rat A."/>
        </authorList>
    </citation>
    <scope>NUCLEOTIDE SEQUENCE</scope>
    <source>
        <strain evidence="2">LMG 31161</strain>
    </source>
</reference>
<keyword evidence="1" id="KW-0812">Transmembrane</keyword>
<dbReference type="Proteomes" id="UP000746741">
    <property type="component" value="Unassembled WGS sequence"/>
</dbReference>
<dbReference type="RefSeq" id="WP_168041668.1">
    <property type="nucleotide sequence ID" value="NZ_JAAEDK010000014.1"/>
</dbReference>
<dbReference type="AlphaFoldDB" id="A0A9X9WFT5"/>
<organism evidence="2 5">
    <name type="scientific">Neoroseomonas oryzicola</name>
    <dbReference type="NCBI Taxonomy" id="535904"/>
    <lineage>
        <taxon>Bacteria</taxon>
        <taxon>Pseudomonadati</taxon>
        <taxon>Pseudomonadota</taxon>
        <taxon>Alphaproteobacteria</taxon>
        <taxon>Acetobacterales</taxon>
        <taxon>Acetobacteraceae</taxon>
        <taxon>Neoroseomonas</taxon>
    </lineage>
</organism>
<evidence type="ECO:0000256" key="1">
    <source>
        <dbReference type="SAM" id="Phobius"/>
    </source>
</evidence>
<dbReference type="EMBL" id="JAAEDK010000014">
    <property type="protein sequence ID" value="MBR0659195.1"/>
    <property type="molecule type" value="Genomic_DNA"/>
</dbReference>
<dbReference type="Proteomes" id="UP001138708">
    <property type="component" value="Unassembled WGS sequence"/>
</dbReference>